<dbReference type="RefSeq" id="XP_060365440.1">
    <property type="nucleotide sequence ID" value="XM_060508174.1"/>
</dbReference>
<feature type="signal peptide" evidence="1">
    <location>
        <begin position="1"/>
        <end position="25"/>
    </location>
</feature>
<feature type="chain" id="PRO_5042070722" evidence="1">
    <location>
        <begin position="26"/>
        <end position="96"/>
    </location>
</feature>
<evidence type="ECO:0000256" key="1">
    <source>
        <dbReference type="SAM" id="SignalP"/>
    </source>
</evidence>
<dbReference type="AlphaFoldDB" id="A0AAD8XJ14"/>
<keyword evidence="1" id="KW-0732">Signal</keyword>
<organism evidence="2 3">
    <name type="scientific">Glomerella acutata</name>
    <name type="common">Colletotrichum acutatum</name>
    <dbReference type="NCBI Taxonomy" id="27357"/>
    <lineage>
        <taxon>Eukaryota</taxon>
        <taxon>Fungi</taxon>
        <taxon>Dikarya</taxon>
        <taxon>Ascomycota</taxon>
        <taxon>Pezizomycotina</taxon>
        <taxon>Sordariomycetes</taxon>
        <taxon>Hypocreomycetidae</taxon>
        <taxon>Glomerellales</taxon>
        <taxon>Glomerellaceae</taxon>
        <taxon>Colletotrichum</taxon>
        <taxon>Colletotrichum acutatum species complex</taxon>
    </lineage>
</organism>
<sequence>MFLPLSCSCWISFSFFLSFQRISYAAALVRAKVCWLEWIGSYGYSEVASKVVGLAVPRVRVVIDIVVVSVCCAAIYLWCAAFQSLLCTEEEHGYRE</sequence>
<comment type="caution">
    <text evidence="2">The sequence shown here is derived from an EMBL/GenBank/DDBJ whole genome shotgun (WGS) entry which is preliminary data.</text>
</comment>
<protein>
    <submittedName>
        <fullName evidence="2">Uncharacterized protein</fullName>
    </submittedName>
</protein>
<keyword evidence="3" id="KW-1185">Reference proteome</keyword>
<dbReference type="GeneID" id="85392073"/>
<accession>A0AAD8XJ14</accession>
<dbReference type="Proteomes" id="UP001244207">
    <property type="component" value="Unassembled WGS sequence"/>
</dbReference>
<gene>
    <name evidence="2" type="ORF">BDZ83DRAFT_620034</name>
</gene>
<reference evidence="2" key="1">
    <citation type="submission" date="2021-12" db="EMBL/GenBank/DDBJ databases">
        <title>Comparative genomics, transcriptomics and evolutionary studies reveal genomic signatures of adaptation to plant cell wall in hemibiotrophic fungi.</title>
        <authorList>
            <consortium name="DOE Joint Genome Institute"/>
            <person name="Baroncelli R."/>
            <person name="Diaz J.F."/>
            <person name="Benocci T."/>
            <person name="Peng M."/>
            <person name="Battaglia E."/>
            <person name="Haridas S."/>
            <person name="Andreopoulos W."/>
            <person name="Labutti K."/>
            <person name="Pangilinan J."/>
            <person name="Floch G.L."/>
            <person name="Makela M.R."/>
            <person name="Henrissat B."/>
            <person name="Grigoriev I.V."/>
            <person name="Crouch J.A."/>
            <person name="De Vries R.P."/>
            <person name="Sukno S.A."/>
            <person name="Thon M.R."/>
        </authorList>
    </citation>
    <scope>NUCLEOTIDE SEQUENCE</scope>
    <source>
        <strain evidence="2">CBS 112980</strain>
    </source>
</reference>
<evidence type="ECO:0000313" key="3">
    <source>
        <dbReference type="Proteomes" id="UP001244207"/>
    </source>
</evidence>
<name>A0AAD8XJ14_GLOAC</name>
<evidence type="ECO:0000313" key="2">
    <source>
        <dbReference type="EMBL" id="KAK1725385.1"/>
    </source>
</evidence>
<dbReference type="EMBL" id="JAHMHS010000042">
    <property type="protein sequence ID" value="KAK1725385.1"/>
    <property type="molecule type" value="Genomic_DNA"/>
</dbReference>
<proteinExistence type="predicted"/>